<feature type="domain" description="Helix-turn-helix type 11" evidence="1">
    <location>
        <begin position="9"/>
        <end position="61"/>
    </location>
</feature>
<evidence type="ECO:0000259" key="2">
    <source>
        <dbReference type="Pfam" id="PF13280"/>
    </source>
</evidence>
<dbReference type="Gene3D" id="1.10.10.10">
    <property type="entry name" value="Winged helix-like DNA-binding domain superfamily/Winged helix DNA-binding domain"/>
    <property type="match status" value="1"/>
</dbReference>
<dbReference type="Pfam" id="PF13280">
    <property type="entry name" value="WYL"/>
    <property type="match status" value="1"/>
</dbReference>
<dbReference type="SUPFAM" id="SSF46785">
    <property type="entry name" value="Winged helix' DNA-binding domain"/>
    <property type="match status" value="1"/>
</dbReference>
<dbReference type="Pfam" id="PF08279">
    <property type="entry name" value="HTH_11"/>
    <property type="match status" value="1"/>
</dbReference>
<dbReference type="InterPro" id="IPR026881">
    <property type="entry name" value="WYL_dom"/>
</dbReference>
<dbReference type="InterPro" id="IPR051534">
    <property type="entry name" value="CBASS_pafABC_assoc_protein"/>
</dbReference>
<evidence type="ECO:0000313" key="4">
    <source>
        <dbReference type="Proteomes" id="UP000183954"/>
    </source>
</evidence>
<dbReference type="PANTHER" id="PTHR34580:SF9">
    <property type="entry name" value="SLL5097 PROTEIN"/>
    <property type="match status" value="1"/>
</dbReference>
<evidence type="ECO:0000259" key="1">
    <source>
        <dbReference type="Pfam" id="PF08279"/>
    </source>
</evidence>
<dbReference type="GO" id="GO:0003677">
    <property type="term" value="F:DNA binding"/>
    <property type="evidence" value="ECO:0007669"/>
    <property type="project" value="UniProtKB-KW"/>
</dbReference>
<reference evidence="4" key="1">
    <citation type="submission" date="2016-11" db="EMBL/GenBank/DDBJ databases">
        <authorList>
            <person name="Varghese N."/>
            <person name="Submissions S."/>
        </authorList>
    </citation>
    <scope>NUCLEOTIDE SEQUENCE [LARGE SCALE GENOMIC DNA]</scope>
    <source>
        <strain evidence="4">DSM 15449</strain>
    </source>
</reference>
<dbReference type="EMBL" id="FQXJ01000015">
    <property type="protein sequence ID" value="SHI27841.1"/>
    <property type="molecule type" value="Genomic_DNA"/>
</dbReference>
<sequence>MKKYESIYKIMNYVYKKDYFKLHDLMTEFKISKSTALRYIKALEDIGVPLYSEMGRYGGYKILETYKIPPITFTPQETYALFFSIKSMELMESIPFQAEYSTIQEKFLDSVSPKIKSALEQINSRISFGTAKITDECPMLENILHAIMKPSVLKIVYQTSDKQTERRIQPIGIFAEYGNWYCPSFDIDKNEYRLFRCDRINKIDILEDRPLDNIMKFDLNNRFQLVKKSSHAIDYKVEISKEGKSIYKRCHYPNMLLEDNNGQIFIVGWIEPSEIEFLINYLHQFGQFLVNIYPHSIKQNFIKQLGTIINKMNRD</sequence>
<gene>
    <name evidence="3" type="ORF">SAMN02746098_03678</name>
</gene>
<dbReference type="PANTHER" id="PTHR34580">
    <property type="match status" value="1"/>
</dbReference>
<dbReference type="Proteomes" id="UP000183954">
    <property type="component" value="Unassembled WGS sequence"/>
</dbReference>
<name>A0A1M5ZUA5_9FIRM</name>
<keyword evidence="4" id="KW-1185">Reference proteome</keyword>
<feature type="domain" description="WYL" evidence="2">
    <location>
        <begin position="139"/>
        <end position="204"/>
    </location>
</feature>
<organism evidence="3 4">
    <name type="scientific">Desulfosporosinus lacus DSM 15449</name>
    <dbReference type="NCBI Taxonomy" id="1121420"/>
    <lineage>
        <taxon>Bacteria</taxon>
        <taxon>Bacillati</taxon>
        <taxon>Bacillota</taxon>
        <taxon>Clostridia</taxon>
        <taxon>Eubacteriales</taxon>
        <taxon>Desulfitobacteriaceae</taxon>
        <taxon>Desulfosporosinus</taxon>
    </lineage>
</organism>
<dbReference type="STRING" id="1121420.SAMN02746098_03678"/>
<evidence type="ECO:0000313" key="3">
    <source>
        <dbReference type="EMBL" id="SHI27841.1"/>
    </source>
</evidence>
<proteinExistence type="predicted"/>
<dbReference type="AlphaFoldDB" id="A0A1M5ZUA5"/>
<protein>
    <submittedName>
        <fullName evidence="3">Predicted DNA-binding transcriptional regulator YafY, contains an HTH and WYL domains</fullName>
    </submittedName>
</protein>
<dbReference type="InterPro" id="IPR013196">
    <property type="entry name" value="HTH_11"/>
</dbReference>
<keyword evidence="3" id="KW-0238">DNA-binding</keyword>
<dbReference type="InterPro" id="IPR036388">
    <property type="entry name" value="WH-like_DNA-bd_sf"/>
</dbReference>
<dbReference type="PROSITE" id="PS52050">
    <property type="entry name" value="WYL"/>
    <property type="match status" value="1"/>
</dbReference>
<dbReference type="OrthoDB" id="9815009at2"/>
<accession>A0A1M5ZUA5</accession>
<dbReference type="InterPro" id="IPR036390">
    <property type="entry name" value="WH_DNA-bd_sf"/>
</dbReference>
<dbReference type="RefSeq" id="WP_073031168.1">
    <property type="nucleotide sequence ID" value="NZ_FQXJ01000015.1"/>
</dbReference>